<sequence length="150" mass="15726">MQPNVIRVVLYAILGAALTVLVIGVPTALVPNPIFGRMTPPDTVDYLVFGVTVALAAALAATYAWPTACPLPERRLAAGTITTYFAVGCPTCNKLVLLLLGSSGALQWFAPIQPFLGVLGIVLLTSSLAYRARLLWRTRSGRASTAGGSV</sequence>
<dbReference type="AlphaFoldDB" id="A0A7C1X4K5"/>
<comment type="caution">
    <text evidence="1">The sequence shown here is derived from an EMBL/GenBank/DDBJ whole genome shotgun (WGS) entry which is preliminary data.</text>
</comment>
<protein>
    <submittedName>
        <fullName evidence="1">Uncharacterized protein</fullName>
    </submittedName>
</protein>
<reference evidence="1" key="1">
    <citation type="journal article" date="2020" name="mSystems">
        <title>Genome- and Community-Level Interaction Insights into Carbon Utilization and Element Cycling Functions of Hydrothermarchaeota in Hydrothermal Sediment.</title>
        <authorList>
            <person name="Zhou Z."/>
            <person name="Liu Y."/>
            <person name="Xu W."/>
            <person name="Pan J."/>
            <person name="Luo Z.H."/>
            <person name="Li M."/>
        </authorList>
    </citation>
    <scope>NUCLEOTIDE SEQUENCE [LARGE SCALE GENOMIC DNA]</scope>
    <source>
        <strain evidence="1">SpSt-222</strain>
    </source>
</reference>
<name>A0A7C1X4K5_THERO</name>
<proteinExistence type="predicted"/>
<organism evidence="1">
    <name type="scientific">Thermomicrobium roseum</name>
    <dbReference type="NCBI Taxonomy" id="500"/>
    <lineage>
        <taxon>Bacteria</taxon>
        <taxon>Pseudomonadati</taxon>
        <taxon>Thermomicrobiota</taxon>
        <taxon>Thermomicrobia</taxon>
        <taxon>Thermomicrobiales</taxon>
        <taxon>Thermomicrobiaceae</taxon>
        <taxon>Thermomicrobium</taxon>
    </lineage>
</organism>
<accession>A0A7C1X4K5</accession>
<evidence type="ECO:0000313" key="1">
    <source>
        <dbReference type="EMBL" id="HEF64214.1"/>
    </source>
</evidence>
<gene>
    <name evidence="1" type="ORF">ENP47_01160</name>
</gene>
<dbReference type="EMBL" id="DSJL01000001">
    <property type="protein sequence ID" value="HEF64214.1"/>
    <property type="molecule type" value="Genomic_DNA"/>
</dbReference>